<dbReference type="RefSeq" id="WP_093149676.1">
    <property type="nucleotide sequence ID" value="NZ_FNBW01000004.1"/>
</dbReference>
<keyword evidence="3" id="KW-1185">Reference proteome</keyword>
<accession>A0A8G2EYE0</accession>
<name>A0A8G2EYE0_9PROT</name>
<organism evidence="2 3">
    <name type="scientific">Thalassobaculum litoreum DSM 18839</name>
    <dbReference type="NCBI Taxonomy" id="1123362"/>
    <lineage>
        <taxon>Bacteria</taxon>
        <taxon>Pseudomonadati</taxon>
        <taxon>Pseudomonadota</taxon>
        <taxon>Alphaproteobacteria</taxon>
        <taxon>Rhodospirillales</taxon>
        <taxon>Thalassobaculaceae</taxon>
        <taxon>Thalassobaculum</taxon>
    </lineage>
</organism>
<dbReference type="AlphaFoldDB" id="A0A8G2EYE0"/>
<dbReference type="Pfam" id="PF08808">
    <property type="entry name" value="RES"/>
    <property type="match status" value="1"/>
</dbReference>
<proteinExistence type="predicted"/>
<evidence type="ECO:0000313" key="3">
    <source>
        <dbReference type="Proteomes" id="UP000198615"/>
    </source>
</evidence>
<comment type="caution">
    <text evidence="2">The sequence shown here is derived from an EMBL/GenBank/DDBJ whole genome shotgun (WGS) entry which is preliminary data.</text>
</comment>
<dbReference type="InterPro" id="IPR014914">
    <property type="entry name" value="RES_dom"/>
</dbReference>
<reference evidence="2 3" key="1">
    <citation type="submission" date="2016-10" db="EMBL/GenBank/DDBJ databases">
        <authorList>
            <person name="Varghese N."/>
            <person name="Submissions S."/>
        </authorList>
    </citation>
    <scope>NUCLEOTIDE SEQUENCE [LARGE SCALE GENOMIC DNA]</scope>
    <source>
        <strain evidence="2 3">DSM 18839</strain>
    </source>
</reference>
<sequence length="226" mass="25570">MTLPVSRIEWKPSWRIIPSRFPPIQLFERVTEPDDLEAIFELEAMTNPRLREEVGNISMVPPEDRISGPGTSIIMAAFTHLNPDGSRFTDGSYGVFYAAGDLDTAIAETRYHRERFMRATAQLRMELDMRVYLVDLTGDLHDLRGQQDAYSLVYHATNYAAAQHLSRELKKSGSNGIAYDSVRRSGGECVAVFRPPLLSNARQERHLCYVWDGDAISSVYEKRAIG</sequence>
<dbReference type="OrthoDB" id="9795903at2"/>
<feature type="domain" description="RES" evidence="1">
    <location>
        <begin position="77"/>
        <end position="204"/>
    </location>
</feature>
<protein>
    <submittedName>
        <fullName evidence="2">RES domain-containing protein</fullName>
    </submittedName>
</protein>
<dbReference type="SMART" id="SM00953">
    <property type="entry name" value="RES"/>
    <property type="match status" value="1"/>
</dbReference>
<evidence type="ECO:0000313" key="2">
    <source>
        <dbReference type="EMBL" id="SDF58750.1"/>
    </source>
</evidence>
<gene>
    <name evidence="2" type="ORF">SAMN05660686_01772</name>
</gene>
<dbReference type="EMBL" id="FNBW01000004">
    <property type="protein sequence ID" value="SDF58750.1"/>
    <property type="molecule type" value="Genomic_DNA"/>
</dbReference>
<dbReference type="Proteomes" id="UP000198615">
    <property type="component" value="Unassembled WGS sequence"/>
</dbReference>
<evidence type="ECO:0000259" key="1">
    <source>
        <dbReference type="SMART" id="SM00953"/>
    </source>
</evidence>